<dbReference type="SUPFAM" id="SSF54593">
    <property type="entry name" value="Glyoxalase/Bleomycin resistance protein/Dihydroxybiphenyl dioxygenase"/>
    <property type="match status" value="1"/>
</dbReference>
<dbReference type="InterPro" id="IPR029068">
    <property type="entry name" value="Glyas_Bleomycin-R_OHBP_Dase"/>
</dbReference>
<evidence type="ECO:0000313" key="2">
    <source>
        <dbReference type="EMBL" id="GAA5150116.1"/>
    </source>
</evidence>
<protein>
    <submittedName>
        <fullName evidence="2">VOC family protein</fullName>
    </submittedName>
</protein>
<accession>A0ABP9PWA6</accession>
<dbReference type="Proteomes" id="UP001499852">
    <property type="component" value="Unassembled WGS sequence"/>
</dbReference>
<organism evidence="2 3">
    <name type="scientific">Prosthecobacter algae</name>
    <dbReference type="NCBI Taxonomy" id="1144682"/>
    <lineage>
        <taxon>Bacteria</taxon>
        <taxon>Pseudomonadati</taxon>
        <taxon>Verrucomicrobiota</taxon>
        <taxon>Verrucomicrobiia</taxon>
        <taxon>Verrucomicrobiales</taxon>
        <taxon>Verrucomicrobiaceae</taxon>
        <taxon>Prosthecobacter</taxon>
    </lineage>
</organism>
<dbReference type="PANTHER" id="PTHR35006">
    <property type="entry name" value="GLYOXALASE FAMILY PROTEIN (AFU_ORTHOLOGUE AFUA_5G14830)"/>
    <property type="match status" value="1"/>
</dbReference>
<reference evidence="3" key="1">
    <citation type="journal article" date="2019" name="Int. J. Syst. Evol. Microbiol.">
        <title>The Global Catalogue of Microorganisms (GCM) 10K type strain sequencing project: providing services to taxonomists for standard genome sequencing and annotation.</title>
        <authorList>
            <consortium name="The Broad Institute Genomics Platform"/>
            <consortium name="The Broad Institute Genome Sequencing Center for Infectious Disease"/>
            <person name="Wu L."/>
            <person name="Ma J."/>
        </authorList>
    </citation>
    <scope>NUCLEOTIDE SEQUENCE [LARGE SCALE GENOMIC DNA]</scope>
    <source>
        <strain evidence="3">JCM 18053</strain>
    </source>
</reference>
<name>A0ABP9PWA6_9BACT</name>
<dbReference type="PANTHER" id="PTHR35006:SF1">
    <property type="entry name" value="BLL2941 PROTEIN"/>
    <property type="match status" value="1"/>
</dbReference>
<dbReference type="Pfam" id="PF00903">
    <property type="entry name" value="Glyoxalase"/>
    <property type="match status" value="1"/>
</dbReference>
<dbReference type="InterPro" id="IPR004360">
    <property type="entry name" value="Glyas_Fos-R_dOase_dom"/>
</dbReference>
<keyword evidence="3" id="KW-1185">Reference proteome</keyword>
<evidence type="ECO:0000259" key="1">
    <source>
        <dbReference type="PROSITE" id="PS51819"/>
    </source>
</evidence>
<dbReference type="EMBL" id="BAABIA010000017">
    <property type="protein sequence ID" value="GAA5150116.1"/>
    <property type="molecule type" value="Genomic_DNA"/>
</dbReference>
<feature type="domain" description="VOC" evidence="1">
    <location>
        <begin position="19"/>
        <end position="137"/>
    </location>
</feature>
<dbReference type="InterPro" id="IPR037523">
    <property type="entry name" value="VOC_core"/>
</dbReference>
<dbReference type="Gene3D" id="3.10.180.10">
    <property type="entry name" value="2,3-Dihydroxybiphenyl 1,2-Dioxygenase, domain 1"/>
    <property type="match status" value="1"/>
</dbReference>
<evidence type="ECO:0000313" key="3">
    <source>
        <dbReference type="Proteomes" id="UP001499852"/>
    </source>
</evidence>
<sequence length="140" mass="15801">MRWRARLIPPPPFDTMRRIYDHLDLRVPNLADATPFYETLLPALGFTRRQAIEGWLQFEAAGHGVTEFLGVTESATHVANENRVAFRAESVEAVDELALVAIQAGARRVEGPLAYEPGYYAVFFEDPCGNRFEVCHRVPL</sequence>
<dbReference type="PROSITE" id="PS51819">
    <property type="entry name" value="VOC"/>
    <property type="match status" value="1"/>
</dbReference>
<gene>
    <name evidence="2" type="ORF">GCM10023213_48700</name>
</gene>
<comment type="caution">
    <text evidence="2">The sequence shown here is derived from an EMBL/GenBank/DDBJ whole genome shotgun (WGS) entry which is preliminary data.</text>
</comment>
<proteinExistence type="predicted"/>